<proteinExistence type="predicted"/>
<dbReference type="AlphaFoldDB" id="A0A8X6VIU7"/>
<reference evidence="1" key="1">
    <citation type="submission" date="2020-08" db="EMBL/GenBank/DDBJ databases">
        <title>Multicomponent nature underlies the extraordinary mechanical properties of spider dragline silk.</title>
        <authorList>
            <person name="Kono N."/>
            <person name="Nakamura H."/>
            <person name="Mori M."/>
            <person name="Yoshida Y."/>
            <person name="Ohtoshi R."/>
            <person name="Malay A.D."/>
            <person name="Moran D.A.P."/>
            <person name="Tomita M."/>
            <person name="Numata K."/>
            <person name="Arakawa K."/>
        </authorList>
    </citation>
    <scope>NUCLEOTIDE SEQUENCE</scope>
</reference>
<evidence type="ECO:0000313" key="1">
    <source>
        <dbReference type="EMBL" id="GFY20347.1"/>
    </source>
</evidence>
<sequence length="112" mass="12950">MLWKPQDPEKKVLPLMICDFVSVSQCERLTQSRACLAYGKSKKPGYPDPSPIECSGSRHLTPILRGETPETARYKSSRERTYRIRRTLEVVFDHLSGKSNQTELKCHERAWL</sequence>
<organism evidence="1 2">
    <name type="scientific">Trichonephila clavipes</name>
    <name type="common">Golden silk orbweaver</name>
    <name type="synonym">Nephila clavipes</name>
    <dbReference type="NCBI Taxonomy" id="2585209"/>
    <lineage>
        <taxon>Eukaryota</taxon>
        <taxon>Metazoa</taxon>
        <taxon>Ecdysozoa</taxon>
        <taxon>Arthropoda</taxon>
        <taxon>Chelicerata</taxon>
        <taxon>Arachnida</taxon>
        <taxon>Araneae</taxon>
        <taxon>Araneomorphae</taxon>
        <taxon>Entelegynae</taxon>
        <taxon>Araneoidea</taxon>
        <taxon>Nephilidae</taxon>
        <taxon>Trichonephila</taxon>
    </lineage>
</organism>
<name>A0A8X6VIU7_TRICX</name>
<dbReference type="EMBL" id="BMAU01021355">
    <property type="protein sequence ID" value="GFY20347.1"/>
    <property type="molecule type" value="Genomic_DNA"/>
</dbReference>
<gene>
    <name evidence="1" type="ORF">TNCV_209791</name>
</gene>
<keyword evidence="2" id="KW-1185">Reference proteome</keyword>
<comment type="caution">
    <text evidence="1">The sequence shown here is derived from an EMBL/GenBank/DDBJ whole genome shotgun (WGS) entry which is preliminary data.</text>
</comment>
<protein>
    <submittedName>
        <fullName evidence="1">Uncharacterized protein</fullName>
    </submittedName>
</protein>
<evidence type="ECO:0000313" key="2">
    <source>
        <dbReference type="Proteomes" id="UP000887159"/>
    </source>
</evidence>
<accession>A0A8X6VIU7</accession>
<dbReference type="Proteomes" id="UP000887159">
    <property type="component" value="Unassembled WGS sequence"/>
</dbReference>